<reference evidence="2" key="1">
    <citation type="submission" date="2016-05" db="EMBL/GenBank/DDBJ databases">
        <title>Whole genome shotgun sequencing of cultured foodborne pathogen.</title>
        <authorList>
            <person name="Zheng J."/>
            <person name="Timme R."/>
            <person name="Allard M."/>
            <person name="Strain E."/>
            <person name="Luo Y."/>
            <person name="Brown E."/>
        </authorList>
    </citation>
    <scope>NUCLEOTIDE SEQUENCE [LARGE SCALE GENOMIC DNA]</scope>
    <source>
        <strain evidence="2">CFSAN034343</strain>
    </source>
</reference>
<organism evidence="1 2">
    <name type="scientific">Paenibacillus polymyxa</name>
    <name type="common">Bacillus polymyxa</name>
    <dbReference type="NCBI Taxonomy" id="1406"/>
    <lineage>
        <taxon>Bacteria</taxon>
        <taxon>Bacillati</taxon>
        <taxon>Bacillota</taxon>
        <taxon>Bacilli</taxon>
        <taxon>Bacillales</taxon>
        <taxon>Paenibacillaceae</taxon>
        <taxon>Paenibacillus</taxon>
    </lineage>
</organism>
<protein>
    <recommendedName>
        <fullName evidence="3">Helix-turn-helix domain-containing protein</fullName>
    </recommendedName>
</protein>
<evidence type="ECO:0000313" key="2">
    <source>
        <dbReference type="Proteomes" id="UP000094974"/>
    </source>
</evidence>
<dbReference type="RefSeq" id="WP_068941089.1">
    <property type="nucleotide sequence ID" value="NZ_CP097767.1"/>
</dbReference>
<name>A0ABX2Z7T7_PAEPO</name>
<gene>
    <name evidence="1" type="ORF">A7312_09540</name>
</gene>
<dbReference type="Proteomes" id="UP000094974">
    <property type="component" value="Unassembled WGS sequence"/>
</dbReference>
<sequence length="64" mass="7396">MNRHSGEIITVPEMARRMKIRKQAAYDMVEEPGFPIYNIGGARGKRVLWPEPLEWLRENKSGAI</sequence>
<proteinExistence type="predicted"/>
<evidence type="ECO:0000313" key="1">
    <source>
        <dbReference type="EMBL" id="ODA07327.1"/>
    </source>
</evidence>
<keyword evidence="2" id="KW-1185">Reference proteome</keyword>
<comment type="caution">
    <text evidence="1">The sequence shown here is derived from an EMBL/GenBank/DDBJ whole genome shotgun (WGS) entry which is preliminary data.</text>
</comment>
<dbReference type="EMBL" id="LYND01000151">
    <property type="protein sequence ID" value="ODA07327.1"/>
    <property type="molecule type" value="Genomic_DNA"/>
</dbReference>
<evidence type="ECO:0008006" key="3">
    <source>
        <dbReference type="Google" id="ProtNLM"/>
    </source>
</evidence>
<accession>A0ABX2Z7T7</accession>